<evidence type="ECO:0000313" key="1">
    <source>
        <dbReference type="EMBL" id="EON75868.1"/>
    </source>
</evidence>
<dbReference type="RefSeq" id="WP_010855890.1">
    <property type="nucleotide sequence ID" value="NZ_AQHR01000096.1"/>
</dbReference>
<dbReference type="OrthoDB" id="1495366at2"/>
<sequence>METPKTVQPPLSNLQRELLGIFAKEVPEKDLIAIRGLLARYFAEKAMDLADDFWDSKGWSDEKADQILETKLRTLDKDTNL</sequence>
<dbReference type="Proteomes" id="UP000013909">
    <property type="component" value="Unassembled WGS sequence"/>
</dbReference>
<proteinExistence type="predicted"/>
<gene>
    <name evidence="1" type="ORF">ADIS_3759</name>
</gene>
<keyword evidence="2" id="KW-1185">Reference proteome</keyword>
<protein>
    <submittedName>
        <fullName evidence="1">Uncharacterized protein</fullName>
    </submittedName>
</protein>
<evidence type="ECO:0000313" key="2">
    <source>
        <dbReference type="Proteomes" id="UP000013909"/>
    </source>
</evidence>
<dbReference type="EMBL" id="AQHR01000096">
    <property type="protein sequence ID" value="EON75868.1"/>
    <property type="molecule type" value="Genomic_DNA"/>
</dbReference>
<reference evidence="1 2" key="1">
    <citation type="submission" date="2013-02" db="EMBL/GenBank/DDBJ databases">
        <title>A novel strain isolated from Lonar lake, Maharashtra, India.</title>
        <authorList>
            <person name="Singh A."/>
        </authorList>
    </citation>
    <scope>NUCLEOTIDE SEQUENCE [LARGE SCALE GENOMIC DNA]</scope>
    <source>
        <strain evidence="1 2">AK24</strain>
    </source>
</reference>
<comment type="caution">
    <text evidence="1">The sequence shown here is derived from an EMBL/GenBank/DDBJ whole genome shotgun (WGS) entry which is preliminary data.</text>
</comment>
<accession>R7ZP81</accession>
<organism evidence="1 2">
    <name type="scientific">Lunatimonas lonarensis</name>
    <dbReference type="NCBI Taxonomy" id="1232681"/>
    <lineage>
        <taxon>Bacteria</taxon>
        <taxon>Pseudomonadati</taxon>
        <taxon>Bacteroidota</taxon>
        <taxon>Cytophagia</taxon>
        <taxon>Cytophagales</taxon>
        <taxon>Cyclobacteriaceae</taxon>
    </lineage>
</organism>
<dbReference type="AlphaFoldDB" id="R7ZP81"/>
<name>R7ZP81_9BACT</name>